<evidence type="ECO:0000256" key="4">
    <source>
        <dbReference type="ARBA" id="ARBA00022723"/>
    </source>
</evidence>
<evidence type="ECO:0000256" key="1">
    <source>
        <dbReference type="ARBA" id="ARBA00001946"/>
    </source>
</evidence>
<keyword evidence="5" id="KW-0460">Magnesium</keyword>
<evidence type="ECO:0000259" key="8">
    <source>
        <dbReference type="Pfam" id="PF22624"/>
    </source>
</evidence>
<organism evidence="9 10">
    <name type="scientific">Bacillus wiedmannii</name>
    <dbReference type="NCBI Taxonomy" id="1890302"/>
    <lineage>
        <taxon>Bacteria</taxon>
        <taxon>Bacillati</taxon>
        <taxon>Bacillota</taxon>
        <taxon>Bacilli</taxon>
        <taxon>Bacillales</taxon>
        <taxon>Bacillaceae</taxon>
        <taxon>Bacillus</taxon>
        <taxon>Bacillus cereus group</taxon>
    </lineage>
</organism>
<proteinExistence type="inferred from homology"/>
<evidence type="ECO:0000259" key="7">
    <source>
        <dbReference type="Pfam" id="PF01648"/>
    </source>
</evidence>
<dbReference type="NCBIfam" id="TIGR00556">
    <property type="entry name" value="pantethn_trn"/>
    <property type="match status" value="1"/>
</dbReference>
<dbReference type="EMBL" id="LCYN01000039">
    <property type="protein sequence ID" value="KKZ90831.1"/>
    <property type="molecule type" value="Genomic_DNA"/>
</dbReference>
<dbReference type="AlphaFoldDB" id="A0A0G8BVB9"/>
<dbReference type="InterPro" id="IPR008278">
    <property type="entry name" value="4-PPantetheinyl_Trfase_dom"/>
</dbReference>
<dbReference type="RefSeq" id="WP_046960321.1">
    <property type="nucleotide sequence ID" value="NZ_JARMPN010000076.1"/>
</dbReference>
<reference evidence="9 10" key="1">
    <citation type="journal article" date="2015" name="Genome Announc.">
        <title>Next-Generation Whole-Genome Sequencing of Eight Strains of Bacillus cereus, Isolated from Food.</title>
        <authorList>
            <person name="Krawczyk A.O."/>
            <person name="de Jong A."/>
            <person name="Eijlander R.T."/>
            <person name="Berendsen E.M."/>
            <person name="Holsappel S."/>
            <person name="Wells-Bennik M.H."/>
            <person name="Kuipers O.P."/>
        </authorList>
    </citation>
    <scope>NUCLEOTIDE SEQUENCE [LARGE SCALE GENOMIC DNA]</scope>
    <source>
        <strain evidence="9 10">B4147</strain>
    </source>
</reference>
<name>A0A0G8BVB9_9BACI</name>
<feature type="domain" description="4'-phosphopantetheinyl transferase N-terminal" evidence="8">
    <location>
        <begin position="14"/>
        <end position="98"/>
    </location>
</feature>
<gene>
    <name evidence="9" type="ORF">B4147_0194</name>
</gene>
<protein>
    <submittedName>
        <fullName evidence="9">Uncharacterized protein</fullName>
    </submittedName>
</protein>
<comment type="caution">
    <text evidence="9">The sequence shown here is derived from an EMBL/GenBank/DDBJ whole genome shotgun (WGS) entry which is preliminary data.</text>
</comment>
<dbReference type="PANTHER" id="PTHR12215">
    <property type="entry name" value="PHOSPHOPANTETHEINE TRANSFERASE"/>
    <property type="match status" value="1"/>
</dbReference>
<comment type="similarity">
    <text evidence="2">Belongs to the P-Pant transferase superfamily. Gsp/Sfp/HetI/AcpT family.</text>
</comment>
<accession>A0A0G8BVB9</accession>
<sequence length="239" mass="28009">MEIYVVKIKDINDQKLENICSWIDEEKRYRIKKFINKKDKIRTLIGELLVRTLTNRKLKIGNERIVWEKNHYGKPYLKGYPNYYFNISHSGEFVVCAISNNPVGIDIEQIKQIEYEEIAKSFFCDSEYAYIQKGDVNQQLRKFYEVWTLKESYIKCYGSGLSMSLKSFSIKIDSHKAVRILSDNGEKSNSYSMAIFDIELEYKMAVCSLNEEISSNIIVINQDSIINDFYKLLSDRGAF</sequence>
<dbReference type="InterPro" id="IPR055066">
    <property type="entry name" value="AASDHPPT_N"/>
</dbReference>
<dbReference type="InterPro" id="IPR050559">
    <property type="entry name" value="P-Pant_transferase_sf"/>
</dbReference>
<evidence type="ECO:0000256" key="6">
    <source>
        <dbReference type="ARBA" id="ARBA00023194"/>
    </source>
</evidence>
<reference evidence="10" key="2">
    <citation type="submission" date="2015-04" db="EMBL/GenBank/DDBJ databases">
        <title>Draft Genome Sequences of Eight Spore-Forming Food Isolates of Bacillus cereus Genome sequencing.</title>
        <authorList>
            <person name="Krawcyk A.O."/>
            <person name="de Jong A."/>
            <person name="Eijlander R.T."/>
            <person name="Berendsen E.M."/>
            <person name="Holsappel S."/>
            <person name="Wells-Bennik M."/>
            <person name="Kuipers O.P."/>
        </authorList>
    </citation>
    <scope>NUCLEOTIDE SEQUENCE [LARGE SCALE GENOMIC DNA]</scope>
    <source>
        <strain evidence="10">B4147</strain>
    </source>
</reference>
<dbReference type="InterPro" id="IPR037143">
    <property type="entry name" value="4-PPantetheinyl_Trfase_dom_sf"/>
</dbReference>
<evidence type="ECO:0000313" key="10">
    <source>
        <dbReference type="Proteomes" id="UP000035350"/>
    </source>
</evidence>
<dbReference type="InterPro" id="IPR004568">
    <property type="entry name" value="Ppantetheine-prot_Trfase_dom"/>
</dbReference>
<keyword evidence="6" id="KW-0045">Antibiotic biosynthesis</keyword>
<dbReference type="PANTHER" id="PTHR12215:SF10">
    <property type="entry name" value="L-AMINOADIPATE-SEMIALDEHYDE DEHYDROGENASE-PHOSPHOPANTETHEINYL TRANSFERASE"/>
    <property type="match status" value="1"/>
</dbReference>
<dbReference type="GO" id="GO:0017000">
    <property type="term" value="P:antibiotic biosynthetic process"/>
    <property type="evidence" value="ECO:0007669"/>
    <property type="project" value="UniProtKB-KW"/>
</dbReference>
<dbReference type="Proteomes" id="UP000035350">
    <property type="component" value="Unassembled WGS sequence"/>
</dbReference>
<keyword evidence="4" id="KW-0479">Metal-binding</keyword>
<dbReference type="GO" id="GO:0006633">
    <property type="term" value="P:fatty acid biosynthetic process"/>
    <property type="evidence" value="ECO:0007669"/>
    <property type="project" value="InterPro"/>
</dbReference>
<feature type="domain" description="4'-phosphopantetheinyl transferase" evidence="7">
    <location>
        <begin position="102"/>
        <end position="207"/>
    </location>
</feature>
<dbReference type="SUPFAM" id="SSF56214">
    <property type="entry name" value="4'-phosphopantetheinyl transferase"/>
    <property type="match status" value="2"/>
</dbReference>
<evidence type="ECO:0000256" key="5">
    <source>
        <dbReference type="ARBA" id="ARBA00022842"/>
    </source>
</evidence>
<dbReference type="PATRIC" id="fig|1396.433.peg.960"/>
<evidence type="ECO:0000256" key="2">
    <source>
        <dbReference type="ARBA" id="ARBA00010990"/>
    </source>
</evidence>
<dbReference type="GO" id="GO:0019878">
    <property type="term" value="P:lysine biosynthetic process via aminoadipic acid"/>
    <property type="evidence" value="ECO:0007669"/>
    <property type="project" value="TreeGrafter"/>
</dbReference>
<dbReference type="Pfam" id="PF01648">
    <property type="entry name" value="ACPS"/>
    <property type="match status" value="1"/>
</dbReference>
<dbReference type="Pfam" id="PF22624">
    <property type="entry name" value="AASDHPPT_N"/>
    <property type="match status" value="1"/>
</dbReference>
<evidence type="ECO:0000256" key="3">
    <source>
        <dbReference type="ARBA" id="ARBA00022679"/>
    </source>
</evidence>
<dbReference type="GO" id="GO:0005829">
    <property type="term" value="C:cytosol"/>
    <property type="evidence" value="ECO:0007669"/>
    <property type="project" value="TreeGrafter"/>
</dbReference>
<comment type="cofactor">
    <cofactor evidence="1">
        <name>Mg(2+)</name>
        <dbReference type="ChEBI" id="CHEBI:18420"/>
    </cofactor>
</comment>
<dbReference type="GO" id="GO:0000287">
    <property type="term" value="F:magnesium ion binding"/>
    <property type="evidence" value="ECO:0007669"/>
    <property type="project" value="InterPro"/>
</dbReference>
<keyword evidence="3" id="KW-0808">Transferase</keyword>
<dbReference type="Gene3D" id="3.90.470.20">
    <property type="entry name" value="4'-phosphopantetheinyl transferase domain"/>
    <property type="match status" value="2"/>
</dbReference>
<evidence type="ECO:0000313" key="9">
    <source>
        <dbReference type="EMBL" id="KKZ90831.1"/>
    </source>
</evidence>
<dbReference type="GO" id="GO:0008897">
    <property type="term" value="F:holo-[acyl-carrier-protein] synthase activity"/>
    <property type="evidence" value="ECO:0007669"/>
    <property type="project" value="InterPro"/>
</dbReference>